<feature type="transmembrane region" description="Helical" evidence="8">
    <location>
        <begin position="20"/>
        <end position="41"/>
    </location>
</feature>
<evidence type="ECO:0000256" key="8">
    <source>
        <dbReference type="SAM" id="Phobius"/>
    </source>
</evidence>
<feature type="compositionally biased region" description="Basic residues" evidence="7">
    <location>
        <begin position="377"/>
        <end position="390"/>
    </location>
</feature>
<keyword evidence="3 8" id="KW-0812">Transmembrane</keyword>
<keyword evidence="2" id="KW-1003">Cell membrane</keyword>
<evidence type="ECO:0000256" key="3">
    <source>
        <dbReference type="ARBA" id="ARBA00022692"/>
    </source>
</evidence>
<dbReference type="InterPro" id="IPR005495">
    <property type="entry name" value="LptG/LptF_permease"/>
</dbReference>
<accession>A0A3B0U9U2</accession>
<gene>
    <name evidence="9" type="ORF">MNBD_BACTEROID06-317</name>
</gene>
<name>A0A3B0U9U2_9ZZZZ</name>
<protein>
    <submittedName>
        <fullName evidence="9">Lipopolysaccharide export system permease protein LptF</fullName>
    </submittedName>
</protein>
<feature type="non-terminal residue" evidence="9">
    <location>
        <position position="1"/>
    </location>
</feature>
<dbReference type="Pfam" id="PF03739">
    <property type="entry name" value="LptF_LptG"/>
    <property type="match status" value="1"/>
</dbReference>
<evidence type="ECO:0000256" key="5">
    <source>
        <dbReference type="ARBA" id="ARBA00023136"/>
    </source>
</evidence>
<dbReference type="AlphaFoldDB" id="A0A3B0U9U2"/>
<dbReference type="GO" id="GO:0015920">
    <property type="term" value="P:lipopolysaccharide transport"/>
    <property type="evidence" value="ECO:0007669"/>
    <property type="project" value="TreeGrafter"/>
</dbReference>
<feature type="region of interest" description="Disordered" evidence="7">
    <location>
        <begin position="371"/>
        <end position="393"/>
    </location>
</feature>
<proteinExistence type="predicted"/>
<sequence length="533" mass="61369">YSLPFRKYMKKIDKLIIKAFTGPFILTFAVIVFILLTVQMMNYVDQIFGKDLSYVDLGVLVMHFAIFQTPIAFPLSVMLASLMTFGNLGEHFELTAIKSAGISLIRAMLPIFWLVIIITIIAFFSNNYLVPNSALKAYSLLYDIRQKKPALDIEPGLFYGGIDKYKIKIDSKLPDGKTLFGVIIYDHTDRNGNKDVTIADSGMMYTIMNDQYLKFELFNGSNYSEGKSRSTRGRIQDYQHIGPFTRTYFEKSEIIFDLSSFGMSRTDEGLFASNRLMRNFNELNRDLDSLSDDITLSKAQVFDVPRRFFTYSSLKKRIVIPKEITEVQAKEDSIKRERLKKQNKEREVRVEKELELKKGIDSVKVKKQELKGGQKNKIARPQKKASKTKSTKIDTAQIKSPKNFKRLANLKQQNVVVPIASKKQKKDRAKKVEANKKKIEATRKKASLEKAKKEPLKKLSDQQVVEAIYKKYEYKNQRLRTLKAALATTRQAKSKLSVQNSRIEQLRKSYFEFDIQWHKMLATAAACLSMFLI</sequence>
<feature type="transmembrane region" description="Helical" evidence="8">
    <location>
        <begin position="61"/>
        <end position="83"/>
    </location>
</feature>
<feature type="coiled-coil region" evidence="6">
    <location>
        <begin position="327"/>
        <end position="356"/>
    </location>
</feature>
<keyword evidence="6" id="KW-0175">Coiled coil</keyword>
<evidence type="ECO:0000256" key="6">
    <source>
        <dbReference type="SAM" id="Coils"/>
    </source>
</evidence>
<evidence type="ECO:0000256" key="7">
    <source>
        <dbReference type="SAM" id="MobiDB-lite"/>
    </source>
</evidence>
<keyword evidence="5 8" id="KW-0472">Membrane</keyword>
<feature type="non-terminal residue" evidence="9">
    <location>
        <position position="533"/>
    </location>
</feature>
<feature type="coiled-coil region" evidence="6">
    <location>
        <begin position="422"/>
        <end position="454"/>
    </location>
</feature>
<evidence type="ECO:0000256" key="1">
    <source>
        <dbReference type="ARBA" id="ARBA00004651"/>
    </source>
</evidence>
<reference evidence="9" key="1">
    <citation type="submission" date="2018-06" db="EMBL/GenBank/DDBJ databases">
        <authorList>
            <person name="Zhirakovskaya E."/>
        </authorList>
    </citation>
    <scope>NUCLEOTIDE SEQUENCE</scope>
</reference>
<evidence type="ECO:0000256" key="2">
    <source>
        <dbReference type="ARBA" id="ARBA00022475"/>
    </source>
</evidence>
<evidence type="ECO:0000256" key="4">
    <source>
        <dbReference type="ARBA" id="ARBA00022989"/>
    </source>
</evidence>
<keyword evidence="4 8" id="KW-1133">Transmembrane helix</keyword>
<dbReference type="PANTHER" id="PTHR33529">
    <property type="entry name" value="SLR0882 PROTEIN-RELATED"/>
    <property type="match status" value="1"/>
</dbReference>
<evidence type="ECO:0000313" key="9">
    <source>
        <dbReference type="EMBL" id="VAW27725.1"/>
    </source>
</evidence>
<dbReference type="EMBL" id="UOES01000293">
    <property type="protein sequence ID" value="VAW27725.1"/>
    <property type="molecule type" value="Genomic_DNA"/>
</dbReference>
<comment type="subcellular location">
    <subcellularLocation>
        <location evidence="1">Cell membrane</location>
        <topology evidence="1">Multi-pass membrane protein</topology>
    </subcellularLocation>
</comment>
<dbReference type="PANTHER" id="PTHR33529:SF6">
    <property type="entry name" value="YJGP_YJGQ FAMILY PERMEASE"/>
    <property type="match status" value="1"/>
</dbReference>
<organism evidence="9">
    <name type="scientific">hydrothermal vent metagenome</name>
    <dbReference type="NCBI Taxonomy" id="652676"/>
    <lineage>
        <taxon>unclassified sequences</taxon>
        <taxon>metagenomes</taxon>
        <taxon>ecological metagenomes</taxon>
    </lineage>
</organism>
<feature type="transmembrane region" description="Helical" evidence="8">
    <location>
        <begin position="104"/>
        <end position="124"/>
    </location>
</feature>
<dbReference type="GO" id="GO:0043190">
    <property type="term" value="C:ATP-binding cassette (ABC) transporter complex"/>
    <property type="evidence" value="ECO:0007669"/>
    <property type="project" value="TreeGrafter"/>
</dbReference>